<dbReference type="Gene3D" id="3.40.50.300">
    <property type="entry name" value="P-loop containing nucleotide triphosphate hydrolases"/>
    <property type="match status" value="1"/>
</dbReference>
<protein>
    <submittedName>
        <fullName evidence="1">ATPase-like protein</fullName>
    </submittedName>
</protein>
<feature type="non-terminal residue" evidence="1">
    <location>
        <position position="1"/>
    </location>
</feature>
<comment type="caution">
    <text evidence="1">The sequence shown here is derived from an EMBL/GenBank/DDBJ whole genome shotgun (WGS) entry which is preliminary data.</text>
</comment>
<accession>K1UD10</accession>
<proteinExistence type="predicted"/>
<reference evidence="1" key="1">
    <citation type="journal article" date="2013" name="Environ. Microbiol.">
        <title>Microbiota from the distal guts of lean and obese adolescents exhibit partial functional redundancy besides clear differences in community structure.</title>
        <authorList>
            <person name="Ferrer M."/>
            <person name="Ruiz A."/>
            <person name="Lanza F."/>
            <person name="Haange S.B."/>
            <person name="Oberbach A."/>
            <person name="Till H."/>
            <person name="Bargiela R."/>
            <person name="Campoy C."/>
            <person name="Segura M.T."/>
            <person name="Richter M."/>
            <person name="von Bergen M."/>
            <person name="Seifert J."/>
            <person name="Suarez A."/>
        </authorList>
    </citation>
    <scope>NUCLEOTIDE SEQUENCE</scope>
</reference>
<dbReference type="InterPro" id="IPR027417">
    <property type="entry name" value="P-loop_NTPase"/>
</dbReference>
<name>K1UD10_9ZZZZ</name>
<organism evidence="1">
    <name type="scientific">human gut metagenome</name>
    <dbReference type="NCBI Taxonomy" id="408170"/>
    <lineage>
        <taxon>unclassified sequences</taxon>
        <taxon>metagenomes</taxon>
        <taxon>organismal metagenomes</taxon>
    </lineage>
</organism>
<dbReference type="InterPro" id="IPR051162">
    <property type="entry name" value="T4SS_component"/>
</dbReference>
<dbReference type="PANTHER" id="PTHR30121">
    <property type="entry name" value="UNCHARACTERIZED PROTEIN YJGR-RELATED"/>
    <property type="match status" value="1"/>
</dbReference>
<sequence>GEGYFAGVNNWKDFQDKLDEYTKTAANGGVKNEIQVTSWRKFKRCVSKAIKNDIFSKVIHDNVGEVDLTSEIQHNLTANQVMVIDIARLDENSQSFVFGSVARAIYEMKLGADRDNIPDKIILFVDELNKYASNDIPKNSPILRQLLEITERGRSLGIILFSVEQFRSAIHDRVKGNCSTHAYGRTNAIEISKADYKYVPKVYQNMMTRLSPGEYIISNPALRSIVNIRFPRPTYKQFPNG</sequence>
<dbReference type="AlphaFoldDB" id="K1UD10"/>
<dbReference type="SUPFAM" id="SSF52540">
    <property type="entry name" value="P-loop containing nucleoside triphosphate hydrolases"/>
    <property type="match status" value="1"/>
</dbReference>
<evidence type="ECO:0000313" key="1">
    <source>
        <dbReference type="EMBL" id="EKC69411.1"/>
    </source>
</evidence>
<dbReference type="PANTHER" id="PTHR30121:SF6">
    <property type="entry name" value="SLR6007 PROTEIN"/>
    <property type="match status" value="1"/>
</dbReference>
<dbReference type="EMBL" id="AJWZ01003001">
    <property type="protein sequence ID" value="EKC69411.1"/>
    <property type="molecule type" value="Genomic_DNA"/>
</dbReference>
<gene>
    <name evidence="1" type="ORF">OBE_04422</name>
</gene>